<keyword evidence="13" id="KW-0234">DNA repair</keyword>
<dbReference type="InterPro" id="IPR003265">
    <property type="entry name" value="HhH-GPD_domain"/>
</dbReference>
<dbReference type="InterPro" id="IPR018060">
    <property type="entry name" value="HTH_AraC"/>
</dbReference>
<feature type="domain" description="HTH araC/xylS-type" evidence="14">
    <location>
        <begin position="95"/>
        <end position="193"/>
    </location>
</feature>
<evidence type="ECO:0000256" key="5">
    <source>
        <dbReference type="ARBA" id="ARBA00022679"/>
    </source>
</evidence>
<dbReference type="InterPro" id="IPR009057">
    <property type="entry name" value="Homeodomain-like_sf"/>
</dbReference>
<dbReference type="InterPro" id="IPR035451">
    <property type="entry name" value="Ada-like_dom_sf"/>
</dbReference>
<keyword evidence="9" id="KW-0805">Transcription regulation</keyword>
<dbReference type="Gene3D" id="3.40.10.10">
    <property type="entry name" value="DNA Methylphosphotriester Repair Domain"/>
    <property type="match status" value="1"/>
</dbReference>
<dbReference type="Pfam" id="PF12833">
    <property type="entry name" value="HTH_18"/>
    <property type="match status" value="1"/>
</dbReference>
<dbReference type="InterPro" id="IPR051912">
    <property type="entry name" value="Alkylbase_DNA_Glycosylase/TA"/>
</dbReference>
<evidence type="ECO:0000256" key="9">
    <source>
        <dbReference type="ARBA" id="ARBA00023015"/>
    </source>
</evidence>
<dbReference type="EMBL" id="SHNP01000011">
    <property type="protein sequence ID" value="MCX2975692.1"/>
    <property type="molecule type" value="Genomic_DNA"/>
</dbReference>
<evidence type="ECO:0000256" key="2">
    <source>
        <dbReference type="ARBA" id="ARBA00001947"/>
    </source>
</evidence>
<dbReference type="InterPro" id="IPR010316">
    <property type="entry name" value="AlkA_N"/>
</dbReference>
<keyword evidence="4" id="KW-0489">Methyltransferase</keyword>
<dbReference type="SMART" id="SM00478">
    <property type="entry name" value="ENDO3c"/>
    <property type="match status" value="1"/>
</dbReference>
<accession>A0ABT3T2E4</accession>
<reference evidence="15" key="1">
    <citation type="submission" date="2019-02" db="EMBL/GenBank/DDBJ databases">
        <authorList>
            <person name="Li S.-H."/>
        </authorList>
    </citation>
    <scope>NUCLEOTIDE SEQUENCE</scope>
    <source>
        <strain evidence="15">IMCC8485</strain>
    </source>
</reference>
<proteinExistence type="predicted"/>
<dbReference type="SUPFAM" id="SSF46689">
    <property type="entry name" value="Homeodomain-like"/>
    <property type="match status" value="2"/>
</dbReference>
<dbReference type="InterPro" id="IPR018062">
    <property type="entry name" value="HTH_AraC-typ_CS"/>
</dbReference>
<evidence type="ECO:0000256" key="6">
    <source>
        <dbReference type="ARBA" id="ARBA00022723"/>
    </source>
</evidence>
<dbReference type="InterPro" id="IPR037046">
    <property type="entry name" value="AlkA_N_sf"/>
</dbReference>
<gene>
    <name evidence="15" type="ORF">EYC87_19120</name>
</gene>
<dbReference type="SMART" id="SM01009">
    <property type="entry name" value="AlkA_N"/>
    <property type="match status" value="1"/>
</dbReference>
<evidence type="ECO:0000256" key="1">
    <source>
        <dbReference type="ARBA" id="ARBA00000086"/>
    </source>
</evidence>
<dbReference type="SUPFAM" id="SSF48150">
    <property type="entry name" value="DNA-glycosylase"/>
    <property type="match status" value="1"/>
</dbReference>
<keyword evidence="11" id="KW-0010">Activator</keyword>
<evidence type="ECO:0000256" key="12">
    <source>
        <dbReference type="ARBA" id="ARBA00023163"/>
    </source>
</evidence>
<evidence type="ECO:0000313" key="15">
    <source>
        <dbReference type="EMBL" id="MCX2975692.1"/>
    </source>
</evidence>
<dbReference type="InterPro" id="IPR023170">
    <property type="entry name" value="HhH_base_excis_C"/>
</dbReference>
<keyword evidence="10" id="KW-0238">DNA-binding</keyword>
<evidence type="ECO:0000259" key="14">
    <source>
        <dbReference type="PROSITE" id="PS01124"/>
    </source>
</evidence>
<keyword evidence="7" id="KW-0227">DNA damage</keyword>
<dbReference type="PANTHER" id="PTHR43003:SF13">
    <property type="entry name" value="DNA-3-METHYLADENINE GLYCOSYLASE 2"/>
    <property type="match status" value="1"/>
</dbReference>
<dbReference type="Pfam" id="PF02805">
    <property type="entry name" value="Ada_Zn_binding"/>
    <property type="match status" value="1"/>
</dbReference>
<keyword evidence="6" id="KW-0479">Metal-binding</keyword>
<evidence type="ECO:0000256" key="4">
    <source>
        <dbReference type="ARBA" id="ARBA00022603"/>
    </source>
</evidence>
<evidence type="ECO:0000256" key="8">
    <source>
        <dbReference type="ARBA" id="ARBA00022833"/>
    </source>
</evidence>
<dbReference type="Gene3D" id="1.10.340.30">
    <property type="entry name" value="Hypothetical protein, domain 2"/>
    <property type="match status" value="1"/>
</dbReference>
<dbReference type="EC" id="3.2.2.21" evidence="3"/>
<comment type="catalytic activity">
    <reaction evidence="1">
        <text>Hydrolysis of alkylated DNA, releasing 3-methyladenine, 3-methylguanine, 7-methylguanine and 7-methyladenine.</text>
        <dbReference type="EC" id="3.2.2.21"/>
    </reaction>
</comment>
<dbReference type="PROSITE" id="PS01124">
    <property type="entry name" value="HTH_ARAC_FAMILY_2"/>
    <property type="match status" value="1"/>
</dbReference>
<dbReference type="InterPro" id="IPR011257">
    <property type="entry name" value="DNA_glycosylase"/>
</dbReference>
<evidence type="ECO:0000313" key="16">
    <source>
        <dbReference type="Proteomes" id="UP001143307"/>
    </source>
</evidence>
<evidence type="ECO:0000256" key="10">
    <source>
        <dbReference type="ARBA" id="ARBA00023125"/>
    </source>
</evidence>
<dbReference type="PANTHER" id="PTHR43003">
    <property type="entry name" value="DNA-3-METHYLADENINE GLYCOSYLASE"/>
    <property type="match status" value="1"/>
</dbReference>
<evidence type="ECO:0000256" key="13">
    <source>
        <dbReference type="ARBA" id="ARBA00023204"/>
    </source>
</evidence>
<sequence length="471" mass="52023">MDSEQPQAQVLDADLCSRARMSRDPRFDGEFFLAVKTTGIYCRPICPARAPAEKNVSYFRLATQAAAAGYRPCLRCRPESAPGSPAWEGTTTTVQRALQLIRQNALSEGSLGDLADRLGIGERYLRKLFQQELGVSPQAVALNQRLLFAKKLLAETGLPLTEVAYAAGFGSVRRFNSAVKDHFRLTPSNLRGRRKAQGSADIHLQLQYRPPYDWNGVVDFLSHHAIAGVEEIIDSRYLRNFRTTAGVAQLEIKPHKNKNALELRLQLPDNSRLMSTVGQVRRMFDLDANPEQISALLQQDPALGQLSKRSPGARSPGHWSLFESAVRAIVGQQVSTVAARTVLARLAKACTKEGIVTFPGAADIAALTDEHFPMPSRRRETLRSLCQTYSDREDELTLEALADFKGVGPWTVGMVAVRGAGDPDVFPTGDLGLERTWANLPGSEGKLNDAAARWRPWRSYAANLLWRSYTP</sequence>
<dbReference type="PROSITE" id="PS00041">
    <property type="entry name" value="HTH_ARAC_FAMILY_1"/>
    <property type="match status" value="1"/>
</dbReference>
<keyword evidence="16" id="KW-1185">Reference proteome</keyword>
<dbReference type="InterPro" id="IPR004026">
    <property type="entry name" value="Ada_DNA_repair_Zn-bd"/>
</dbReference>
<comment type="cofactor">
    <cofactor evidence="2">
        <name>Zn(2+)</name>
        <dbReference type="ChEBI" id="CHEBI:29105"/>
    </cofactor>
</comment>
<dbReference type="RefSeq" id="WP_279254311.1">
    <property type="nucleotide sequence ID" value="NZ_SHNP01000011.1"/>
</dbReference>
<dbReference type="CDD" id="cd00056">
    <property type="entry name" value="ENDO3c"/>
    <property type="match status" value="1"/>
</dbReference>
<dbReference type="Proteomes" id="UP001143307">
    <property type="component" value="Unassembled WGS sequence"/>
</dbReference>
<evidence type="ECO:0000256" key="3">
    <source>
        <dbReference type="ARBA" id="ARBA00012000"/>
    </source>
</evidence>
<dbReference type="Pfam" id="PF06029">
    <property type="entry name" value="AlkA_N"/>
    <property type="match status" value="1"/>
</dbReference>
<dbReference type="Gene3D" id="1.10.10.60">
    <property type="entry name" value="Homeodomain-like"/>
    <property type="match status" value="1"/>
</dbReference>
<keyword evidence="12" id="KW-0804">Transcription</keyword>
<protein>
    <recommendedName>
        <fullName evidence="3">DNA-3-methyladenine glycosylase II</fullName>
        <ecNumber evidence="3">3.2.2.21</ecNumber>
    </recommendedName>
</protein>
<keyword evidence="8" id="KW-0862">Zinc</keyword>
<dbReference type="SMART" id="SM00342">
    <property type="entry name" value="HTH_ARAC"/>
    <property type="match status" value="1"/>
</dbReference>
<evidence type="ECO:0000256" key="11">
    <source>
        <dbReference type="ARBA" id="ARBA00023159"/>
    </source>
</evidence>
<name>A0ABT3T2E4_9GAMM</name>
<comment type="caution">
    <text evidence="15">The sequence shown here is derived from an EMBL/GenBank/DDBJ whole genome shotgun (WGS) entry which is preliminary data.</text>
</comment>
<dbReference type="SUPFAM" id="SSF57884">
    <property type="entry name" value="Ada DNA repair protein, N-terminal domain (N-Ada 10)"/>
    <property type="match status" value="1"/>
</dbReference>
<organism evidence="15 16">
    <name type="scientific">Candidatus Seongchinamella marina</name>
    <dbReference type="NCBI Taxonomy" id="2518990"/>
    <lineage>
        <taxon>Bacteria</taxon>
        <taxon>Pseudomonadati</taxon>
        <taxon>Pseudomonadota</taxon>
        <taxon>Gammaproteobacteria</taxon>
        <taxon>Cellvibrionales</taxon>
        <taxon>Halieaceae</taxon>
        <taxon>Seongchinamella</taxon>
    </lineage>
</organism>
<evidence type="ECO:0000256" key="7">
    <source>
        <dbReference type="ARBA" id="ARBA00022763"/>
    </source>
</evidence>
<dbReference type="SUPFAM" id="SSF55945">
    <property type="entry name" value="TATA-box binding protein-like"/>
    <property type="match status" value="1"/>
</dbReference>
<dbReference type="Gene3D" id="1.10.1670.10">
    <property type="entry name" value="Helix-hairpin-Helix base-excision DNA repair enzymes (C-terminal)"/>
    <property type="match status" value="1"/>
</dbReference>
<dbReference type="Gene3D" id="3.30.310.20">
    <property type="entry name" value="DNA-3-methyladenine glycosylase AlkA, N-terminal domain"/>
    <property type="match status" value="1"/>
</dbReference>
<keyword evidence="5" id="KW-0808">Transferase</keyword>